<proteinExistence type="predicted"/>
<name>A0ACC2TS96_9FUNG</name>
<reference evidence="1" key="1">
    <citation type="submission" date="2022-04" db="EMBL/GenBank/DDBJ databases">
        <title>Genome of the entomopathogenic fungus Entomophthora muscae.</title>
        <authorList>
            <person name="Elya C."/>
            <person name="Lovett B.R."/>
            <person name="Lee E."/>
            <person name="Macias A.M."/>
            <person name="Hajek A.E."/>
            <person name="De Bivort B.L."/>
            <person name="Kasson M.T."/>
            <person name="De Fine Licht H.H."/>
            <person name="Stajich J.E."/>
        </authorList>
    </citation>
    <scope>NUCLEOTIDE SEQUENCE</scope>
    <source>
        <strain evidence="1">Berkeley</strain>
    </source>
</reference>
<gene>
    <name evidence="1" type="ORF">DSO57_1015740</name>
</gene>
<accession>A0ACC2TS96</accession>
<keyword evidence="2" id="KW-1185">Reference proteome</keyword>
<dbReference type="Proteomes" id="UP001165960">
    <property type="component" value="Unassembled WGS sequence"/>
</dbReference>
<protein>
    <submittedName>
        <fullName evidence="1">Uncharacterized protein</fullName>
    </submittedName>
</protein>
<evidence type="ECO:0000313" key="2">
    <source>
        <dbReference type="Proteomes" id="UP001165960"/>
    </source>
</evidence>
<evidence type="ECO:0000313" key="1">
    <source>
        <dbReference type="EMBL" id="KAJ9077548.1"/>
    </source>
</evidence>
<comment type="caution">
    <text evidence="1">The sequence shown here is derived from an EMBL/GenBank/DDBJ whole genome shotgun (WGS) entry which is preliminary data.</text>
</comment>
<sequence>MTFNKLPYSHAPCNVQVELTVYPMFDGGRGALKLPFTLTRGQEVMDALNLFLRQHHIHATLTTSLLSLINDAIRSTLKSRVNEAFLKRISDKTEEDIKADALNLIKSF</sequence>
<dbReference type="EMBL" id="QTSX02002192">
    <property type="protein sequence ID" value="KAJ9077548.1"/>
    <property type="molecule type" value="Genomic_DNA"/>
</dbReference>
<organism evidence="1 2">
    <name type="scientific">Entomophthora muscae</name>
    <dbReference type="NCBI Taxonomy" id="34485"/>
    <lineage>
        <taxon>Eukaryota</taxon>
        <taxon>Fungi</taxon>
        <taxon>Fungi incertae sedis</taxon>
        <taxon>Zoopagomycota</taxon>
        <taxon>Entomophthoromycotina</taxon>
        <taxon>Entomophthoromycetes</taxon>
        <taxon>Entomophthorales</taxon>
        <taxon>Entomophthoraceae</taxon>
        <taxon>Entomophthora</taxon>
    </lineage>
</organism>